<gene>
    <name evidence="3" type="ORF">GALL_376660</name>
</gene>
<feature type="domain" description="Plasmid pRiA4b Orf3-like" evidence="2">
    <location>
        <begin position="26"/>
        <end position="115"/>
    </location>
</feature>
<reference evidence="3" key="1">
    <citation type="submission" date="2016-10" db="EMBL/GenBank/DDBJ databases">
        <title>Sequence of Gallionella enrichment culture.</title>
        <authorList>
            <person name="Poehlein A."/>
            <person name="Muehling M."/>
            <person name="Daniel R."/>
        </authorList>
    </citation>
    <scope>NUCLEOTIDE SEQUENCE</scope>
</reference>
<sequence length="175" mass="19783">MSSTWLSIRVDLVSGRADELWPRPGRIFAAARSHTFNQLATAIDDAFARWDRSHLHQFYLADGPRIGDPQWADDVDDEVLDGARLTLGRLKAGDQFVYEFDLGDSWLHLCTVATRRIDPAEQLGIVPNRPLPYWGWGSIPDQYGRAWDGDDGENPTPKNTKGVDLPSIGPWQRQR</sequence>
<dbReference type="Gene3D" id="3.10.290.30">
    <property type="entry name" value="MM3350-like"/>
    <property type="match status" value="1"/>
</dbReference>
<organism evidence="3">
    <name type="scientific">mine drainage metagenome</name>
    <dbReference type="NCBI Taxonomy" id="410659"/>
    <lineage>
        <taxon>unclassified sequences</taxon>
        <taxon>metagenomes</taxon>
        <taxon>ecological metagenomes</taxon>
    </lineage>
</organism>
<feature type="region of interest" description="Disordered" evidence="1">
    <location>
        <begin position="144"/>
        <end position="175"/>
    </location>
</feature>
<dbReference type="SUPFAM" id="SSF159941">
    <property type="entry name" value="MM3350-like"/>
    <property type="match status" value="1"/>
</dbReference>
<proteinExistence type="predicted"/>
<evidence type="ECO:0000256" key="1">
    <source>
        <dbReference type="SAM" id="MobiDB-lite"/>
    </source>
</evidence>
<dbReference type="Pfam" id="PF07929">
    <property type="entry name" value="PRiA4_ORF3"/>
    <property type="match status" value="1"/>
</dbReference>
<evidence type="ECO:0000259" key="2">
    <source>
        <dbReference type="Pfam" id="PF07929"/>
    </source>
</evidence>
<evidence type="ECO:0000313" key="3">
    <source>
        <dbReference type="EMBL" id="OIQ80575.1"/>
    </source>
</evidence>
<accession>A0A1J5QKX3</accession>
<name>A0A1J5QKX3_9ZZZZ</name>
<protein>
    <submittedName>
        <fullName evidence="3">Plasmid pRiA4b ORF-3-like protein</fullName>
    </submittedName>
</protein>
<dbReference type="AlphaFoldDB" id="A0A1J5QKX3"/>
<dbReference type="EMBL" id="MLJW01001042">
    <property type="protein sequence ID" value="OIQ80575.1"/>
    <property type="molecule type" value="Genomic_DNA"/>
</dbReference>
<comment type="caution">
    <text evidence="3">The sequence shown here is derived from an EMBL/GenBank/DDBJ whole genome shotgun (WGS) entry which is preliminary data.</text>
</comment>
<dbReference type="InterPro" id="IPR012912">
    <property type="entry name" value="Plasmid_pRiA4b_Orf3-like"/>
</dbReference>
<dbReference type="InterPro" id="IPR024047">
    <property type="entry name" value="MM3350-like_sf"/>
</dbReference>